<evidence type="ECO:0000256" key="4">
    <source>
        <dbReference type="ARBA" id="ARBA00022723"/>
    </source>
</evidence>
<feature type="binding site" description="covalent" evidence="8">
    <location>
        <position position="51"/>
    </location>
    <ligand>
        <name>heme c</name>
        <dbReference type="ChEBI" id="CHEBI:61717"/>
    </ligand>
</feature>
<accession>A0A401JFW5</accession>
<dbReference type="Gene3D" id="1.20.5.100">
    <property type="entry name" value="Cytochrome c1, transmembrane anchor, C-terminal"/>
    <property type="match status" value="1"/>
</dbReference>
<keyword evidence="5 9" id="KW-1133">Transmembrane helix</keyword>
<dbReference type="Pfam" id="PF02167">
    <property type="entry name" value="Cytochrom_C1"/>
    <property type="match status" value="1"/>
</dbReference>
<dbReference type="RefSeq" id="WP_124705287.1">
    <property type="nucleotide sequence ID" value="NZ_BGOW01000020.1"/>
</dbReference>
<dbReference type="GO" id="GO:0020037">
    <property type="term" value="F:heme binding"/>
    <property type="evidence" value="ECO:0007669"/>
    <property type="project" value="InterPro"/>
</dbReference>
<evidence type="ECO:0000256" key="9">
    <source>
        <dbReference type="SAM" id="Phobius"/>
    </source>
</evidence>
<feature type="binding site" description="covalent" evidence="8">
    <location>
        <position position="48"/>
    </location>
    <ligand>
        <name>heme c</name>
        <dbReference type="ChEBI" id="CHEBI:61717"/>
    </ligand>
</feature>
<feature type="chain" id="PRO_5019067152" evidence="10">
    <location>
        <begin position="18"/>
        <end position="239"/>
    </location>
</feature>
<gene>
    <name evidence="11" type="ORF">SFMTTN_2316</name>
</gene>
<dbReference type="PANTHER" id="PTHR10266">
    <property type="entry name" value="CYTOCHROME C1"/>
    <property type="match status" value="1"/>
</dbReference>
<feature type="transmembrane region" description="Helical" evidence="9">
    <location>
        <begin position="212"/>
        <end position="230"/>
    </location>
</feature>
<dbReference type="PANTHER" id="PTHR10266:SF3">
    <property type="entry name" value="CYTOCHROME C1, HEME PROTEIN, MITOCHONDRIAL"/>
    <property type="match status" value="1"/>
</dbReference>
<keyword evidence="4 8" id="KW-0479">Metal-binding</keyword>
<dbReference type="EMBL" id="BGOW01000020">
    <property type="protein sequence ID" value="GBL46502.1"/>
    <property type="molecule type" value="Genomic_DNA"/>
</dbReference>
<keyword evidence="7 9" id="KW-0472">Membrane</keyword>
<feature type="binding site" description="covalent" evidence="8">
    <location>
        <position position="52"/>
    </location>
    <ligand>
        <name>heme c</name>
        <dbReference type="ChEBI" id="CHEBI:61717"/>
    </ligand>
</feature>
<evidence type="ECO:0000256" key="3">
    <source>
        <dbReference type="ARBA" id="ARBA00022692"/>
    </source>
</evidence>
<keyword evidence="10" id="KW-0732">Signal</keyword>
<dbReference type="GO" id="GO:0016020">
    <property type="term" value="C:membrane"/>
    <property type="evidence" value="ECO:0007669"/>
    <property type="project" value="UniProtKB-SubCell"/>
</dbReference>
<feature type="signal peptide" evidence="10">
    <location>
        <begin position="1"/>
        <end position="17"/>
    </location>
</feature>
<protein>
    <submittedName>
        <fullName evidence="11">Ubiquinol cytochrome C oxidoreductase, cytochrome C1 subunit</fullName>
    </submittedName>
</protein>
<keyword evidence="6 8" id="KW-0408">Iron</keyword>
<evidence type="ECO:0000313" key="11">
    <source>
        <dbReference type="EMBL" id="GBL46502.1"/>
    </source>
</evidence>
<keyword evidence="3 9" id="KW-0812">Transmembrane</keyword>
<dbReference type="GO" id="GO:0009055">
    <property type="term" value="F:electron transfer activity"/>
    <property type="evidence" value="ECO:0007669"/>
    <property type="project" value="InterPro"/>
</dbReference>
<evidence type="ECO:0000256" key="5">
    <source>
        <dbReference type="ARBA" id="ARBA00022989"/>
    </source>
</evidence>
<dbReference type="InterPro" id="IPR036909">
    <property type="entry name" value="Cyt_c-like_dom_sf"/>
</dbReference>
<evidence type="ECO:0000256" key="2">
    <source>
        <dbReference type="ARBA" id="ARBA00022617"/>
    </source>
</evidence>
<dbReference type="PRINTS" id="PR00603">
    <property type="entry name" value="CYTOCHROMEC1"/>
</dbReference>
<evidence type="ECO:0000256" key="7">
    <source>
        <dbReference type="ARBA" id="ARBA00023136"/>
    </source>
</evidence>
<name>A0A401JFW5_9PROT</name>
<comment type="subcellular location">
    <subcellularLocation>
        <location evidence="1">Membrane</location>
    </subcellularLocation>
</comment>
<dbReference type="InterPro" id="IPR002326">
    <property type="entry name" value="Cyt_c1"/>
</dbReference>
<evidence type="ECO:0000256" key="10">
    <source>
        <dbReference type="SAM" id="SignalP"/>
    </source>
</evidence>
<evidence type="ECO:0000313" key="12">
    <source>
        <dbReference type="Proteomes" id="UP000286806"/>
    </source>
</evidence>
<keyword evidence="2 8" id="KW-0349">Heme</keyword>
<dbReference type="SUPFAM" id="SSF46626">
    <property type="entry name" value="Cytochrome c"/>
    <property type="match status" value="1"/>
</dbReference>
<evidence type="ECO:0000256" key="8">
    <source>
        <dbReference type="PIRSR" id="PIRSR602326-1"/>
    </source>
</evidence>
<dbReference type="AlphaFoldDB" id="A0A401JFW5"/>
<reference evidence="11 12" key="1">
    <citation type="journal article" date="2019" name="Front. Microbiol.">
        <title>Genomes of Neutrophilic Sulfur-Oxidizing Chemolithoautotrophs Representing 9 Proteobacterial Species From 8 Genera.</title>
        <authorList>
            <person name="Watanabe T."/>
            <person name="Kojima H."/>
            <person name="Umezawa K."/>
            <person name="Hori C."/>
            <person name="Takasuka T.E."/>
            <person name="Kato Y."/>
            <person name="Fukui M."/>
        </authorList>
    </citation>
    <scope>NUCLEOTIDE SEQUENCE [LARGE SCALE GENOMIC DNA]</scope>
    <source>
        <strain evidence="11 12">TTN</strain>
    </source>
</reference>
<dbReference type="Proteomes" id="UP000286806">
    <property type="component" value="Unassembled WGS sequence"/>
</dbReference>
<dbReference type="Gene3D" id="1.10.760.10">
    <property type="entry name" value="Cytochrome c-like domain"/>
    <property type="match status" value="1"/>
</dbReference>
<comment type="cofactor">
    <cofactor evidence="8">
        <name>heme c</name>
        <dbReference type="ChEBI" id="CHEBI:61717"/>
    </cofactor>
    <text evidence="8">Binds 1 heme c group covalently per subunit.</text>
</comment>
<dbReference type="GO" id="GO:0046872">
    <property type="term" value="F:metal ion binding"/>
    <property type="evidence" value="ECO:0007669"/>
    <property type="project" value="UniProtKB-KW"/>
</dbReference>
<comment type="caution">
    <text evidence="11">The sequence shown here is derived from an EMBL/GenBank/DDBJ whole genome shotgun (WGS) entry which is preliminary data.</text>
</comment>
<evidence type="ECO:0000256" key="1">
    <source>
        <dbReference type="ARBA" id="ARBA00004370"/>
    </source>
</evidence>
<evidence type="ECO:0000256" key="6">
    <source>
        <dbReference type="ARBA" id="ARBA00023004"/>
    </source>
</evidence>
<sequence length="239" mass="27231">MKKFLFALLFVPLLAFGSEESVHLDKAPVNLEDYASLQRGARIFTNYCLSCHSANAMRYSRLEDIGLTKDQIKNNLMFASANVGDTMSISMSPVNAQEWFGAAPPDLSVEARARTPDWLYTYLRSFYLDDTRPTGWNNTVFEKVGMPNVLWSLQGEQVLKKSADAHDENAAPEFELVKPGKMSQVEYNAMVGDLVNYLTWMGEPIRTTRQELGIVVMLFLGVFFILAYYLKKEFWKDIH</sequence>
<keyword evidence="12" id="KW-1185">Reference proteome</keyword>
<organism evidence="11 12">
    <name type="scientific">Sulfuriferula multivorans</name>
    <dbReference type="NCBI Taxonomy" id="1559896"/>
    <lineage>
        <taxon>Bacteria</taxon>
        <taxon>Pseudomonadati</taxon>
        <taxon>Pseudomonadota</taxon>
        <taxon>Betaproteobacteria</taxon>
        <taxon>Nitrosomonadales</taxon>
        <taxon>Sulfuricellaceae</taxon>
        <taxon>Sulfuriferula</taxon>
    </lineage>
</organism>
<dbReference type="OrthoDB" id="9798864at2"/>
<proteinExistence type="predicted"/>